<reference evidence="8 9" key="2">
    <citation type="journal article" date="2008" name="Nature">
        <title>The Phaeodactylum genome reveals the evolutionary history of diatom genomes.</title>
        <authorList>
            <person name="Bowler C."/>
            <person name="Allen A.E."/>
            <person name="Badger J.H."/>
            <person name="Grimwood J."/>
            <person name="Jabbari K."/>
            <person name="Kuo A."/>
            <person name="Maheswari U."/>
            <person name="Martens C."/>
            <person name="Maumus F."/>
            <person name="Otillar R.P."/>
            <person name="Rayko E."/>
            <person name="Salamov A."/>
            <person name="Vandepoele K."/>
            <person name="Beszteri B."/>
            <person name="Gruber A."/>
            <person name="Heijde M."/>
            <person name="Katinka M."/>
            <person name="Mock T."/>
            <person name="Valentin K."/>
            <person name="Verret F."/>
            <person name="Berges J.A."/>
            <person name="Brownlee C."/>
            <person name="Cadoret J.P."/>
            <person name="Chiovitti A."/>
            <person name="Choi C.J."/>
            <person name="Coesel S."/>
            <person name="De Martino A."/>
            <person name="Detter J.C."/>
            <person name="Durkin C."/>
            <person name="Falciatore A."/>
            <person name="Fournet J."/>
            <person name="Haruta M."/>
            <person name="Huysman M.J."/>
            <person name="Jenkins B.D."/>
            <person name="Jiroutova K."/>
            <person name="Jorgensen R.E."/>
            <person name="Joubert Y."/>
            <person name="Kaplan A."/>
            <person name="Kroger N."/>
            <person name="Kroth P.G."/>
            <person name="La Roche J."/>
            <person name="Lindquist E."/>
            <person name="Lommer M."/>
            <person name="Martin-Jezequel V."/>
            <person name="Lopez P.J."/>
            <person name="Lucas S."/>
            <person name="Mangogna M."/>
            <person name="McGinnis K."/>
            <person name="Medlin L.K."/>
            <person name="Montsant A."/>
            <person name="Oudot-Le Secq M.P."/>
            <person name="Napoli C."/>
            <person name="Obornik M."/>
            <person name="Parker M.S."/>
            <person name="Petit J.L."/>
            <person name="Porcel B.M."/>
            <person name="Poulsen N."/>
            <person name="Robison M."/>
            <person name="Rychlewski L."/>
            <person name="Rynearson T.A."/>
            <person name="Schmutz J."/>
            <person name="Shapiro H."/>
            <person name="Siaut M."/>
            <person name="Stanley M."/>
            <person name="Sussman M.R."/>
            <person name="Taylor A.R."/>
            <person name="Vardi A."/>
            <person name="von Dassow P."/>
            <person name="Vyverman W."/>
            <person name="Willis A."/>
            <person name="Wyrwicz L.S."/>
            <person name="Rokhsar D.S."/>
            <person name="Weissenbach J."/>
            <person name="Armbrust E.V."/>
            <person name="Green B.R."/>
            <person name="Van de Peer Y."/>
            <person name="Grigoriev I.V."/>
        </authorList>
    </citation>
    <scope>NUCLEOTIDE SEQUENCE [LARGE SCALE GENOMIC DNA]</scope>
    <source>
        <strain evidence="8 9">CCMP1335</strain>
    </source>
</reference>
<evidence type="ECO:0000313" key="8">
    <source>
        <dbReference type="EMBL" id="EED94892.1"/>
    </source>
</evidence>
<proteinExistence type="predicted"/>
<protein>
    <recommendedName>
        <fullName evidence="7">AP2/ERF domain-containing protein</fullName>
    </recommendedName>
</protein>
<feature type="compositionally biased region" description="Low complexity" evidence="6">
    <location>
        <begin position="588"/>
        <end position="597"/>
    </location>
</feature>
<keyword evidence="3" id="KW-0238">DNA-binding</keyword>
<keyword evidence="4" id="KW-0804">Transcription</keyword>
<feature type="compositionally biased region" description="Polar residues" evidence="6">
    <location>
        <begin position="1"/>
        <end position="16"/>
    </location>
</feature>
<evidence type="ECO:0000256" key="4">
    <source>
        <dbReference type="ARBA" id="ARBA00023163"/>
    </source>
</evidence>
<evidence type="ECO:0000256" key="3">
    <source>
        <dbReference type="ARBA" id="ARBA00023125"/>
    </source>
</evidence>
<dbReference type="PaxDb" id="35128-Thaps21432"/>
<dbReference type="InParanoid" id="B8BV87"/>
<evidence type="ECO:0000256" key="1">
    <source>
        <dbReference type="ARBA" id="ARBA00004123"/>
    </source>
</evidence>
<reference evidence="8 9" key="1">
    <citation type="journal article" date="2004" name="Science">
        <title>The genome of the diatom Thalassiosira pseudonana: ecology, evolution, and metabolism.</title>
        <authorList>
            <person name="Armbrust E.V."/>
            <person name="Berges J.A."/>
            <person name="Bowler C."/>
            <person name="Green B.R."/>
            <person name="Martinez D."/>
            <person name="Putnam N.H."/>
            <person name="Zhou S."/>
            <person name="Allen A.E."/>
            <person name="Apt K.E."/>
            <person name="Bechner M."/>
            <person name="Brzezinski M.A."/>
            <person name="Chaal B.K."/>
            <person name="Chiovitti A."/>
            <person name="Davis A.K."/>
            <person name="Demarest M.S."/>
            <person name="Detter J.C."/>
            <person name="Glavina T."/>
            <person name="Goodstein D."/>
            <person name="Hadi M.Z."/>
            <person name="Hellsten U."/>
            <person name="Hildebrand M."/>
            <person name="Jenkins B.D."/>
            <person name="Jurka J."/>
            <person name="Kapitonov V.V."/>
            <person name="Kroger N."/>
            <person name="Lau W.W."/>
            <person name="Lane T.W."/>
            <person name="Larimer F.W."/>
            <person name="Lippmeier J.C."/>
            <person name="Lucas S."/>
            <person name="Medina M."/>
            <person name="Montsant A."/>
            <person name="Obornik M."/>
            <person name="Parker M.S."/>
            <person name="Palenik B."/>
            <person name="Pazour G.J."/>
            <person name="Richardson P.M."/>
            <person name="Rynearson T.A."/>
            <person name="Saito M.A."/>
            <person name="Schwartz D.C."/>
            <person name="Thamatrakoln K."/>
            <person name="Valentin K."/>
            <person name="Vardi A."/>
            <person name="Wilkerson F.P."/>
            <person name="Rokhsar D.S."/>
        </authorList>
    </citation>
    <scope>NUCLEOTIDE SEQUENCE [LARGE SCALE GENOMIC DNA]</scope>
    <source>
        <strain evidence="8 9">CCMP1335</strain>
    </source>
</reference>
<accession>B8BV87</accession>
<evidence type="ECO:0000313" key="9">
    <source>
        <dbReference type="Proteomes" id="UP000001449"/>
    </source>
</evidence>
<keyword evidence="5" id="KW-0539">Nucleus</keyword>
<dbReference type="Gene3D" id="3.30.730.10">
    <property type="entry name" value="AP2/ERF domain"/>
    <property type="match status" value="1"/>
</dbReference>
<feature type="region of interest" description="Disordered" evidence="6">
    <location>
        <begin position="186"/>
        <end position="208"/>
    </location>
</feature>
<evidence type="ECO:0000256" key="5">
    <source>
        <dbReference type="ARBA" id="ARBA00023242"/>
    </source>
</evidence>
<evidence type="ECO:0000256" key="6">
    <source>
        <dbReference type="SAM" id="MobiDB-lite"/>
    </source>
</evidence>
<evidence type="ECO:0000256" key="2">
    <source>
        <dbReference type="ARBA" id="ARBA00023015"/>
    </source>
</evidence>
<sequence>MVSPSEDATPNGSTTVPSPPNSPDADARGMPPNMPIAPDGQLHAPPDGRKNKKKVGRGSADGSHHFPSKSSKYTGVTFRPTRIKYQARIYKGNKEYNLGLFDVAADAALAYDNAHRLLSYIGRYGEANQNQGGKKGGEMEALTNYERGTAPDWMDYGEDDDASKRMEDPERLNFKRPSDFYQAREAEVEERKLVPSSEDSSKRSTGTYPTVDELKMVIRKESIRISRLVIGAGDEPPGPKRKWKKKSKEIPIFAPPGSFPPQLGTMPSLPPITAGGMGGGMPDMLSGALYSKDDAYYRATGFGVPVANPSLHMGRNHPFGPPPEVPAASLARNRGQLMKEMGKDDEKAAGDSDGKDGMALMNSFGGNNIGNSYYGMNNGVSNFDFMNRNNFGGMSGFGQGRGGLNNLDFDSFVQDRAAMGMGGSKFGNVGSGSNRMSAYEEEYQRMMLAKMGGQGGEDARYNAHKKMQAMEMSIMNQGNFGESFMRGSGMGNHGGSASGFESYGGDVLRGEPFSQHLRNALQGGGMGPEGDSKTAAALSMSGYGQYSRGGNAFGQSNYPSGTTGGRFDSTLGMGMPGASSFPPSLDRQQGQDGNNNNEGSFFSG</sequence>
<comment type="subcellular location">
    <subcellularLocation>
        <location evidence="1">Nucleus</location>
    </subcellularLocation>
</comment>
<dbReference type="SUPFAM" id="SSF54171">
    <property type="entry name" value="DNA-binding domain"/>
    <property type="match status" value="1"/>
</dbReference>
<dbReference type="GO" id="GO:0005634">
    <property type="term" value="C:nucleus"/>
    <property type="evidence" value="ECO:0007669"/>
    <property type="project" value="UniProtKB-SubCell"/>
</dbReference>
<dbReference type="GeneID" id="7452442"/>
<dbReference type="KEGG" id="tps:THAPSDRAFT_21432"/>
<dbReference type="SMART" id="SM00380">
    <property type="entry name" value="AP2"/>
    <property type="match status" value="1"/>
</dbReference>
<feature type="region of interest" description="Disordered" evidence="6">
    <location>
        <begin position="554"/>
        <end position="604"/>
    </location>
</feature>
<organism evidence="8 9">
    <name type="scientific">Thalassiosira pseudonana</name>
    <name type="common">Marine diatom</name>
    <name type="synonym">Cyclotella nana</name>
    <dbReference type="NCBI Taxonomy" id="35128"/>
    <lineage>
        <taxon>Eukaryota</taxon>
        <taxon>Sar</taxon>
        <taxon>Stramenopiles</taxon>
        <taxon>Ochrophyta</taxon>
        <taxon>Bacillariophyta</taxon>
        <taxon>Coscinodiscophyceae</taxon>
        <taxon>Thalassiosirophycidae</taxon>
        <taxon>Thalassiosirales</taxon>
        <taxon>Thalassiosiraceae</taxon>
        <taxon>Thalassiosira</taxon>
    </lineage>
</organism>
<feature type="region of interest" description="Disordered" evidence="6">
    <location>
        <begin position="1"/>
        <end position="74"/>
    </location>
</feature>
<keyword evidence="2" id="KW-0805">Transcription regulation</keyword>
<dbReference type="RefSeq" id="XP_002287449.1">
    <property type="nucleotide sequence ID" value="XM_002287413.1"/>
</dbReference>
<dbReference type="InterPro" id="IPR016177">
    <property type="entry name" value="DNA-bd_dom_sf"/>
</dbReference>
<dbReference type="GO" id="GO:0003700">
    <property type="term" value="F:DNA-binding transcription factor activity"/>
    <property type="evidence" value="ECO:0007669"/>
    <property type="project" value="InterPro"/>
</dbReference>
<dbReference type="Proteomes" id="UP000001449">
    <property type="component" value="Chromosome 2"/>
</dbReference>
<dbReference type="EMBL" id="CM000639">
    <property type="protein sequence ID" value="EED94892.1"/>
    <property type="molecule type" value="Genomic_DNA"/>
</dbReference>
<keyword evidence="9" id="KW-1185">Reference proteome</keyword>
<dbReference type="AlphaFoldDB" id="B8BV87"/>
<gene>
    <name evidence="8" type="ORF">THAPSDRAFT_21432</name>
</gene>
<name>B8BV87_THAPS</name>
<feature type="domain" description="AP2/ERF" evidence="7">
    <location>
        <begin position="72"/>
        <end position="136"/>
    </location>
</feature>
<dbReference type="InterPro" id="IPR036955">
    <property type="entry name" value="AP2/ERF_dom_sf"/>
</dbReference>
<dbReference type="HOGENOM" id="CLU_452392_0_0_1"/>
<dbReference type="GO" id="GO:0003677">
    <property type="term" value="F:DNA binding"/>
    <property type="evidence" value="ECO:0007669"/>
    <property type="project" value="UniProtKB-KW"/>
</dbReference>
<evidence type="ECO:0000259" key="7">
    <source>
        <dbReference type="SMART" id="SM00380"/>
    </source>
</evidence>
<dbReference type="InterPro" id="IPR001471">
    <property type="entry name" value="AP2/ERF_dom"/>
</dbReference>